<evidence type="ECO:0000313" key="2">
    <source>
        <dbReference type="EMBL" id="ANY73713.1"/>
    </source>
</evidence>
<reference evidence="2" key="1">
    <citation type="submission" date="2016-08" db="EMBL/GenBank/DDBJ databases">
        <title>Complete Genome Seqeunce of Paenibacillus sp. nov. IHBB 9852 from high altitute lake of Indian trans-Himalayas.</title>
        <authorList>
            <person name="Kiran S."/>
            <person name="Swarnkar M.K."/>
            <person name="Rana A."/>
            <person name="Tewari R."/>
            <person name="Gulati A."/>
        </authorList>
    </citation>
    <scope>NUCLEOTIDE SEQUENCE [LARGE SCALE GENOMIC DNA]</scope>
    <source>
        <strain evidence="2">IHBB 9852</strain>
    </source>
</reference>
<proteinExistence type="predicted"/>
<protein>
    <recommendedName>
        <fullName evidence="1">DUF7668 domain-containing protein</fullName>
    </recommendedName>
</protein>
<dbReference type="GeneID" id="48309491"/>
<dbReference type="InterPro" id="IPR056085">
    <property type="entry name" value="DUF7668"/>
</dbReference>
<name>A0A1B2E174_9BACL</name>
<accession>A0A1B2E174</accession>
<evidence type="ECO:0000259" key="1">
    <source>
        <dbReference type="Pfam" id="PF24705"/>
    </source>
</evidence>
<feature type="domain" description="DUF7668" evidence="1">
    <location>
        <begin position="21"/>
        <end position="129"/>
    </location>
</feature>
<dbReference type="KEGG" id="pib:BBD41_14660"/>
<sequence>MLKRVLGKEEDIIRAFAKEVVDSIADGRYEEVAQKVDDMQDWNVELLKEVIERYKEDNELEQIDRFDVECTFRPVYKDGSVYQQESFYHFNDGSGIAYEYALTTDGEPNDLTLSMEFHFEGDYLKVIFDSGIAVL</sequence>
<dbReference type="AlphaFoldDB" id="A0A1B2E174"/>
<gene>
    <name evidence="2" type="ORF">BBD41_14660</name>
</gene>
<organism evidence="2">
    <name type="scientific">Paenibacillus ihbetae</name>
    <dbReference type="NCBI Taxonomy" id="1870820"/>
    <lineage>
        <taxon>Bacteria</taxon>
        <taxon>Bacillati</taxon>
        <taxon>Bacillota</taxon>
        <taxon>Bacilli</taxon>
        <taxon>Bacillales</taxon>
        <taxon>Paenibacillaceae</taxon>
        <taxon>Paenibacillus</taxon>
    </lineage>
</organism>
<dbReference type="EMBL" id="CP016809">
    <property type="protein sequence ID" value="ANY73713.1"/>
    <property type="molecule type" value="Genomic_DNA"/>
</dbReference>
<dbReference type="RefSeq" id="WP_099478008.1">
    <property type="nucleotide sequence ID" value="NZ_CP016809.1"/>
</dbReference>
<dbReference type="Pfam" id="PF24705">
    <property type="entry name" value="DUF7668"/>
    <property type="match status" value="1"/>
</dbReference>